<sequence>MLFNKKMVDELNLILTFPDNSMMQGIKVHADAEPCVIEAAQRLFAKGIIDKADGGYLTDLGLDLAEHAQVLKLALSEK</sequence>
<dbReference type="HOGENOM" id="CLU_176279_0_0_6"/>
<evidence type="ECO:0000313" key="1">
    <source>
        <dbReference type="EMBL" id="EAR30619.1"/>
    </source>
</evidence>
<organism evidence="1 2">
    <name type="scientific">Pseudoalteromonas tunicata D2</name>
    <dbReference type="NCBI Taxonomy" id="87626"/>
    <lineage>
        <taxon>Bacteria</taxon>
        <taxon>Pseudomonadati</taxon>
        <taxon>Pseudomonadota</taxon>
        <taxon>Gammaproteobacteria</taxon>
        <taxon>Alteromonadales</taxon>
        <taxon>Pseudoalteromonadaceae</taxon>
        <taxon>Pseudoalteromonas</taxon>
    </lineage>
</organism>
<evidence type="ECO:0000313" key="2">
    <source>
        <dbReference type="Proteomes" id="UP000006201"/>
    </source>
</evidence>
<dbReference type="EMBL" id="AAOH01000001">
    <property type="protein sequence ID" value="EAR30619.1"/>
    <property type="molecule type" value="Genomic_DNA"/>
</dbReference>
<dbReference type="Proteomes" id="UP000006201">
    <property type="component" value="Unassembled WGS sequence"/>
</dbReference>
<comment type="caution">
    <text evidence="1">The sequence shown here is derived from an EMBL/GenBank/DDBJ whole genome shotgun (WGS) entry which is preliminary data.</text>
</comment>
<dbReference type="STRING" id="87626.PTD2_03581"/>
<dbReference type="InterPro" id="IPR013468">
    <property type="entry name" value="CHP02647"/>
</dbReference>
<keyword evidence="2" id="KW-1185">Reference proteome</keyword>
<name>A4C4Y7_9GAMM</name>
<evidence type="ECO:0008006" key="3">
    <source>
        <dbReference type="Google" id="ProtNLM"/>
    </source>
</evidence>
<dbReference type="RefSeq" id="WP_009836917.1">
    <property type="nucleotide sequence ID" value="NZ_AAOH01000001.1"/>
</dbReference>
<reference evidence="1 2" key="1">
    <citation type="submission" date="2006-02" db="EMBL/GenBank/DDBJ databases">
        <authorList>
            <person name="Moran M.A."/>
            <person name="Kjelleberg S."/>
            <person name="Egan S."/>
            <person name="Saunders N."/>
            <person name="Thomas T."/>
            <person name="Ferriera S."/>
            <person name="Johnson J."/>
            <person name="Kravitz S."/>
            <person name="Halpern A."/>
            <person name="Remington K."/>
            <person name="Beeson K."/>
            <person name="Tran B."/>
            <person name="Rogers Y.-H."/>
            <person name="Friedman R."/>
            <person name="Venter J.C."/>
        </authorList>
    </citation>
    <scope>NUCLEOTIDE SEQUENCE [LARGE SCALE GENOMIC DNA]</scope>
    <source>
        <strain evidence="1 2">D2</strain>
    </source>
</reference>
<dbReference type="AlphaFoldDB" id="A4C4Y7"/>
<protein>
    <recommendedName>
        <fullName evidence="3">DNA-binding protein inhibitor Id-2-related protein</fullName>
    </recommendedName>
</protein>
<accession>A4C4Y7</accession>
<proteinExistence type="predicted"/>
<dbReference type="Pfam" id="PF18918">
    <property type="entry name" value="DUF5669"/>
    <property type="match status" value="1"/>
</dbReference>
<dbReference type="eggNOG" id="ENOG50330CB">
    <property type="taxonomic scope" value="Bacteria"/>
</dbReference>
<dbReference type="OrthoDB" id="5600572at2"/>
<dbReference type="NCBIfam" id="TIGR02647">
    <property type="entry name" value="DNA"/>
    <property type="match status" value="1"/>
</dbReference>
<gene>
    <name evidence="1" type="ORF">PTD2_03581</name>
</gene>